<name>A0A6C0JVH3_9ZZZZ</name>
<feature type="domain" description="RNA polymerase subunit H/Rpb5 C-terminal" evidence="2">
    <location>
        <begin position="110"/>
        <end position="180"/>
    </location>
</feature>
<dbReference type="GO" id="GO:0006362">
    <property type="term" value="P:transcription elongation by RNA polymerase I"/>
    <property type="evidence" value="ECO:0007669"/>
    <property type="project" value="TreeGrafter"/>
</dbReference>
<dbReference type="GO" id="GO:0003677">
    <property type="term" value="F:DNA binding"/>
    <property type="evidence" value="ECO:0007669"/>
    <property type="project" value="InterPro"/>
</dbReference>
<dbReference type="InterPro" id="IPR035913">
    <property type="entry name" value="RPB5-like_sf"/>
</dbReference>
<dbReference type="GO" id="GO:0003899">
    <property type="term" value="F:DNA-directed RNA polymerase activity"/>
    <property type="evidence" value="ECO:0007669"/>
    <property type="project" value="InterPro"/>
</dbReference>
<dbReference type="PANTHER" id="PTHR10535">
    <property type="entry name" value="DNA-DIRECTED RNA POLYMERASES I, II, AND III SUBUNIT RPABC1"/>
    <property type="match status" value="1"/>
</dbReference>
<accession>A0A6C0JVH3</accession>
<dbReference type="GO" id="GO:0042797">
    <property type="term" value="P:tRNA transcription by RNA polymerase III"/>
    <property type="evidence" value="ECO:0007669"/>
    <property type="project" value="TreeGrafter"/>
</dbReference>
<sequence>MEERALKTLKEILTARGFQSETFDSVGSSIDQTKMYTFGGVLIIFSTKSRVAERDLNTFIEFSKENGYSHGTIIVSMATSSETVVSALRQYISNPENPIVQIFDIRHLQFNITKHVKVPKHRIVPPAEVAGVLKECNVETPSLFRKLDSQDAMAKWIGARPADIIEVTGMCETSGENKHYLYCVANVKNGQPVQLADTEL</sequence>
<evidence type="ECO:0000259" key="2">
    <source>
        <dbReference type="Pfam" id="PF01191"/>
    </source>
</evidence>
<evidence type="ECO:0000313" key="3">
    <source>
        <dbReference type="EMBL" id="QHU09762.1"/>
    </source>
</evidence>
<dbReference type="InterPro" id="IPR014381">
    <property type="entry name" value="Arch_Rpo5/euc_Rpb5"/>
</dbReference>
<protein>
    <recommendedName>
        <fullName evidence="2">RNA polymerase subunit H/Rpb5 C-terminal domain-containing protein</fullName>
    </recommendedName>
</protein>
<organism evidence="3">
    <name type="scientific">viral metagenome</name>
    <dbReference type="NCBI Taxonomy" id="1070528"/>
    <lineage>
        <taxon>unclassified sequences</taxon>
        <taxon>metagenomes</taxon>
        <taxon>organismal metagenomes</taxon>
    </lineage>
</organism>
<dbReference type="GO" id="GO:0006366">
    <property type="term" value="P:transcription by RNA polymerase II"/>
    <property type="evidence" value="ECO:0007669"/>
    <property type="project" value="TreeGrafter"/>
</dbReference>
<dbReference type="EMBL" id="MN740745">
    <property type="protein sequence ID" value="QHU09762.1"/>
    <property type="molecule type" value="Genomic_DNA"/>
</dbReference>
<dbReference type="Pfam" id="PF01191">
    <property type="entry name" value="RNA_pol_Rpb5_C"/>
    <property type="match status" value="1"/>
</dbReference>
<evidence type="ECO:0000256" key="1">
    <source>
        <dbReference type="ARBA" id="ARBA00023163"/>
    </source>
</evidence>
<dbReference type="SUPFAM" id="SSF55287">
    <property type="entry name" value="RPB5-like RNA polymerase subunit"/>
    <property type="match status" value="1"/>
</dbReference>
<dbReference type="AlphaFoldDB" id="A0A6C0JVH3"/>
<dbReference type="GO" id="GO:0005736">
    <property type="term" value="C:RNA polymerase I complex"/>
    <property type="evidence" value="ECO:0007669"/>
    <property type="project" value="TreeGrafter"/>
</dbReference>
<dbReference type="Gene3D" id="3.90.940.20">
    <property type="entry name" value="RPB5-like RNA polymerase subunit"/>
    <property type="match status" value="1"/>
</dbReference>
<proteinExistence type="predicted"/>
<keyword evidence="1" id="KW-0804">Transcription</keyword>
<dbReference type="GO" id="GO:0005666">
    <property type="term" value="C:RNA polymerase III complex"/>
    <property type="evidence" value="ECO:0007669"/>
    <property type="project" value="TreeGrafter"/>
</dbReference>
<dbReference type="PANTHER" id="PTHR10535:SF0">
    <property type="entry name" value="DNA-DIRECTED RNA POLYMERASES I, II, AND III SUBUNIT RPABC1"/>
    <property type="match status" value="1"/>
</dbReference>
<dbReference type="InterPro" id="IPR000783">
    <property type="entry name" value="RNA_pol_subH/Rpb5_C"/>
</dbReference>
<dbReference type="GO" id="GO:0005665">
    <property type="term" value="C:RNA polymerase II, core complex"/>
    <property type="evidence" value="ECO:0007669"/>
    <property type="project" value="TreeGrafter"/>
</dbReference>
<reference evidence="3" key="1">
    <citation type="journal article" date="2020" name="Nature">
        <title>Giant virus diversity and host interactions through global metagenomics.</title>
        <authorList>
            <person name="Schulz F."/>
            <person name="Roux S."/>
            <person name="Paez-Espino D."/>
            <person name="Jungbluth S."/>
            <person name="Walsh D.A."/>
            <person name="Denef V.J."/>
            <person name="McMahon K.D."/>
            <person name="Konstantinidis K.T."/>
            <person name="Eloe-Fadrosh E.A."/>
            <person name="Kyrpides N.C."/>
            <person name="Woyke T."/>
        </authorList>
    </citation>
    <scope>NUCLEOTIDE SEQUENCE</scope>
    <source>
        <strain evidence="3">GVMAG-S-1101164-164</strain>
    </source>
</reference>